<protein>
    <submittedName>
        <fullName evidence="3">Biotin holocarboxylase synthetase</fullName>
    </submittedName>
</protein>
<proteinExistence type="predicted"/>
<feature type="domain" description="Biotin-protein ligase N-terminal" evidence="2">
    <location>
        <begin position="465"/>
        <end position="705"/>
    </location>
</feature>
<dbReference type="EMBL" id="JAAPAO010000986">
    <property type="protein sequence ID" value="KAF4651922.1"/>
    <property type="molecule type" value="Genomic_DNA"/>
</dbReference>
<name>A0A7J6KYE0_PERCH</name>
<feature type="region of interest" description="Disordered" evidence="1">
    <location>
        <begin position="53"/>
        <end position="85"/>
    </location>
</feature>
<keyword evidence="4" id="KW-1185">Reference proteome</keyword>
<organism evidence="3 4">
    <name type="scientific">Perkinsus chesapeaki</name>
    <name type="common">Clam parasite</name>
    <name type="synonym">Perkinsus andrewsi</name>
    <dbReference type="NCBI Taxonomy" id="330153"/>
    <lineage>
        <taxon>Eukaryota</taxon>
        <taxon>Sar</taxon>
        <taxon>Alveolata</taxon>
        <taxon>Perkinsozoa</taxon>
        <taxon>Perkinsea</taxon>
        <taxon>Perkinsida</taxon>
        <taxon>Perkinsidae</taxon>
        <taxon>Perkinsus</taxon>
    </lineage>
</organism>
<feature type="region of interest" description="Disordered" evidence="1">
    <location>
        <begin position="1"/>
        <end position="33"/>
    </location>
</feature>
<dbReference type="OrthoDB" id="425442at2759"/>
<dbReference type="SUPFAM" id="SSF52317">
    <property type="entry name" value="Class I glutamine amidotransferase-like"/>
    <property type="match status" value="1"/>
</dbReference>
<feature type="region of interest" description="Disordered" evidence="1">
    <location>
        <begin position="114"/>
        <end position="139"/>
    </location>
</feature>
<dbReference type="CDD" id="cd03144">
    <property type="entry name" value="GATase1_ScBLP_like"/>
    <property type="match status" value="1"/>
</dbReference>
<dbReference type="Pfam" id="PF09825">
    <property type="entry name" value="BPL_N"/>
    <property type="match status" value="1"/>
</dbReference>
<dbReference type="InterPro" id="IPR019197">
    <property type="entry name" value="Biotin-prot_ligase_N"/>
</dbReference>
<feature type="non-terminal residue" evidence="3">
    <location>
        <position position="718"/>
    </location>
</feature>
<dbReference type="Proteomes" id="UP000591131">
    <property type="component" value="Unassembled WGS sequence"/>
</dbReference>
<evidence type="ECO:0000256" key="1">
    <source>
        <dbReference type="SAM" id="MobiDB-lite"/>
    </source>
</evidence>
<evidence type="ECO:0000259" key="2">
    <source>
        <dbReference type="Pfam" id="PF09825"/>
    </source>
</evidence>
<feature type="compositionally biased region" description="Polar residues" evidence="1">
    <location>
        <begin position="14"/>
        <end position="32"/>
    </location>
</feature>
<sequence length="718" mass="77948">GVSFGQFGLMESGSPHTVASPNSRSNIPSSQPVPRCTRCNCVKHLHGPQCPREGLLDRNSCYPPPPVVEVPPRGGRTPPPYGHDVKVDRWWSPGVNSNPRDRYVEVLPPRRAPVEIREEGTPSHRGQPYSYQTSSPRWAQPKTSYTEVRPQHVPQYGVPPSRALAVEANQYRSPQRKLSPLSVRHTPADRSEECRVLRQQIFALAQSLAGICASWYNASSPPAGEGRRAGRGGDDASHPSADAVGRLLLDYLHPCRPTDQVIEELFRNIYYTVGTRRARACTVPPPPDSAPYFRERKVLAPPGSTLAGGGGAVFAPNSGCTIVRHGDWWRATVTSFEEVDADAQAGSDVTCETVRAALQRLMGISIRRIDVFPSGRQNDVTCQLCVSVYDSEDPSAKTATDALKEMSRLLISNRGGGVGSAELQELVDLSTWKFEGIAAEVHKLLQQVDRGGSFESSCASSEKWVYIYDDRGSSERSVGGIERWLKSVLSPHGFLIGRLNCHELLDGAWMRDSRLLVFPGGADSPWVEDLNGAGCRTIRCFVEAGGAYLGVCAGAYFASGKCIFDKGGPLEVVGPRELSFHTGPATGPHIATYDYNSRAGARAAKILRAQGGGNNEGIYTYFNGGPCFPASGFPSDCQSEVLYTYAASGEPAILRTKVGLGKVLLSGVHIEVQPEDLAEIDDEYLARNKVYELMARTGKNLKILGEQLLVDLVITDAA</sequence>
<feature type="compositionally biased region" description="Polar residues" evidence="1">
    <location>
        <begin position="129"/>
        <end position="139"/>
    </location>
</feature>
<evidence type="ECO:0000313" key="3">
    <source>
        <dbReference type="EMBL" id="KAF4651922.1"/>
    </source>
</evidence>
<dbReference type="AlphaFoldDB" id="A0A7J6KYE0"/>
<evidence type="ECO:0000313" key="4">
    <source>
        <dbReference type="Proteomes" id="UP000591131"/>
    </source>
</evidence>
<reference evidence="3 4" key="1">
    <citation type="submission" date="2020-04" db="EMBL/GenBank/DDBJ databases">
        <title>Perkinsus chesapeaki whole genome sequence.</title>
        <authorList>
            <person name="Bogema D.R."/>
        </authorList>
    </citation>
    <scope>NUCLEOTIDE SEQUENCE [LARGE SCALE GENOMIC DNA]</scope>
    <source>
        <strain evidence="3">ATCC PRA-425</strain>
    </source>
</reference>
<dbReference type="InterPro" id="IPR029062">
    <property type="entry name" value="Class_I_gatase-like"/>
</dbReference>
<gene>
    <name evidence="3" type="primary">BPL1</name>
    <name evidence="3" type="ORF">FOL47_011349</name>
</gene>
<accession>A0A7J6KYE0</accession>
<comment type="caution">
    <text evidence="3">The sequence shown here is derived from an EMBL/GenBank/DDBJ whole genome shotgun (WGS) entry which is preliminary data.</text>
</comment>